<dbReference type="InterPro" id="IPR035500">
    <property type="entry name" value="NHR-like_dom_sf"/>
</dbReference>
<dbReference type="InterPro" id="IPR001628">
    <property type="entry name" value="Znf_hrmn_rcpt"/>
</dbReference>
<reference evidence="11" key="1">
    <citation type="submission" date="2020-11" db="EMBL/GenBank/DDBJ databases">
        <authorList>
            <person name="Tran Van P."/>
        </authorList>
    </citation>
    <scope>NUCLEOTIDE SEQUENCE</scope>
</reference>
<dbReference type="InterPro" id="IPR000536">
    <property type="entry name" value="Nucl_hrmn_rcpt_lig-bd"/>
</dbReference>
<protein>
    <recommendedName>
        <fullName evidence="13">Nuclear receptor</fullName>
    </recommendedName>
</protein>
<evidence type="ECO:0000256" key="4">
    <source>
        <dbReference type="ARBA" id="ARBA00023015"/>
    </source>
</evidence>
<dbReference type="PANTHER" id="PTHR24082">
    <property type="entry name" value="NUCLEAR HORMONE RECEPTOR"/>
    <property type="match status" value="1"/>
</dbReference>
<evidence type="ECO:0000313" key="11">
    <source>
        <dbReference type="EMBL" id="CAD7645561.1"/>
    </source>
</evidence>
<dbReference type="PROSITE" id="PS51030">
    <property type="entry name" value="NUCLEAR_REC_DBD_2"/>
    <property type="match status" value="2"/>
</dbReference>
<keyword evidence="2" id="KW-0863">Zinc-finger</keyword>
<dbReference type="PANTHER" id="PTHR24082:SF283">
    <property type="entry name" value="NUCLEAR HORMONE RECEPTOR HR96"/>
    <property type="match status" value="1"/>
</dbReference>
<dbReference type="SUPFAM" id="SSF57716">
    <property type="entry name" value="Glucocorticoid receptor-like (DNA-binding domain)"/>
    <property type="match status" value="2"/>
</dbReference>
<dbReference type="EMBL" id="CAJPVJ010002072">
    <property type="protein sequence ID" value="CAG2165733.1"/>
    <property type="molecule type" value="Genomic_DNA"/>
</dbReference>
<dbReference type="Gene3D" id="3.30.50.10">
    <property type="entry name" value="Erythroid Transcription Factor GATA-1, subunit A"/>
    <property type="match status" value="2"/>
</dbReference>
<keyword evidence="12" id="KW-1185">Reference proteome</keyword>
<evidence type="ECO:0000256" key="1">
    <source>
        <dbReference type="ARBA" id="ARBA00022723"/>
    </source>
</evidence>
<evidence type="ECO:0000256" key="7">
    <source>
        <dbReference type="ARBA" id="ARBA00023170"/>
    </source>
</evidence>
<dbReference type="GO" id="GO:0045944">
    <property type="term" value="P:positive regulation of transcription by RNA polymerase II"/>
    <property type="evidence" value="ECO:0007669"/>
    <property type="project" value="TreeGrafter"/>
</dbReference>
<keyword evidence="4" id="KW-0805">Transcription regulation</keyword>
<dbReference type="Gene3D" id="1.10.565.10">
    <property type="entry name" value="Retinoid X Receptor"/>
    <property type="match status" value="2"/>
</dbReference>
<evidence type="ECO:0000259" key="9">
    <source>
        <dbReference type="PROSITE" id="PS51030"/>
    </source>
</evidence>
<gene>
    <name evidence="11" type="ORF">ONB1V03_LOCUS5271</name>
</gene>
<evidence type="ECO:0008006" key="13">
    <source>
        <dbReference type="Google" id="ProtNLM"/>
    </source>
</evidence>
<feature type="domain" description="Nuclear receptor" evidence="9">
    <location>
        <begin position="5"/>
        <end position="80"/>
    </location>
</feature>
<evidence type="ECO:0000256" key="5">
    <source>
        <dbReference type="ARBA" id="ARBA00023125"/>
    </source>
</evidence>
<keyword evidence="1" id="KW-0479">Metal-binding</keyword>
<evidence type="ECO:0000256" key="6">
    <source>
        <dbReference type="ARBA" id="ARBA00023163"/>
    </source>
</evidence>
<keyword evidence="8" id="KW-0539">Nucleus</keyword>
<evidence type="ECO:0000256" key="8">
    <source>
        <dbReference type="ARBA" id="ARBA00023242"/>
    </source>
</evidence>
<evidence type="ECO:0000313" key="12">
    <source>
        <dbReference type="Proteomes" id="UP000728032"/>
    </source>
</evidence>
<dbReference type="OrthoDB" id="6355676at2759"/>
<keyword evidence="3" id="KW-0862">Zinc</keyword>
<sequence length="635" mass="74073">MSTKLKSCVVCGEHATGIHFDALSCESCKAFFRRNAHKFNSRKCAFGDNCDINVLNRKFCQKCRLNKCFSVGMRKDWILNEEEKELRRKKIQENKIKRLNTTKQTERTVSPESVEEFMLYSTINFDSIINEILATITSLSGFQDIYPDDQLALVKYGCFEIKMLRANLFFHYEHQCWENNATIKCNLTLFKNFNYNNIYTALKNCLLKFAIELDRDHLILTLLMPIILFNPERPHIIHKEVVIFDSMLGKILTYLISFFKTGNNFGVISCESCKAFFRRNAHKTYGLKCMFENNCYISVVTRKFCKQCRLTKCFAVGMKKEWILTERERDIRRKKIEENKIKKLNKYLDTCLIERTVSPQLCEYSEKAINSDLDSRVISDEDLCEYIKQIDNFYSNEYIDEINVSGFSDANHKDIPLPLPLSLEALVHSLNINETHIAINKKVTSETNNNNSNELSNEIINGLELAVIIHPSTQHSFINFNGLNKYEFNCLNELLSALSQMGRFPFTNCNIPSVRNTYNSMEEVMKYWTINFDPYISLIVGTIQKLSGFQEMCLNDQIALIKYGCLEFKILRVALYFNYEYQCWALKDNNDTIKANLSMFKSYKQNNSYNMLKKYLLRVANELDCDHLILILTST</sequence>
<dbReference type="GO" id="GO:0004879">
    <property type="term" value="F:nuclear receptor activity"/>
    <property type="evidence" value="ECO:0007669"/>
    <property type="project" value="TreeGrafter"/>
</dbReference>
<dbReference type="GO" id="GO:0008270">
    <property type="term" value="F:zinc ion binding"/>
    <property type="evidence" value="ECO:0007669"/>
    <property type="project" value="UniProtKB-KW"/>
</dbReference>
<dbReference type="SMART" id="SM00399">
    <property type="entry name" value="ZnF_C4"/>
    <property type="match status" value="2"/>
</dbReference>
<keyword evidence="5" id="KW-0238">DNA-binding</keyword>
<dbReference type="EMBL" id="OC916897">
    <property type="protein sequence ID" value="CAD7645561.1"/>
    <property type="molecule type" value="Genomic_DNA"/>
</dbReference>
<dbReference type="Proteomes" id="UP000728032">
    <property type="component" value="Unassembled WGS sequence"/>
</dbReference>
<name>A0A7R9LQX4_9ACAR</name>
<evidence type="ECO:0000256" key="2">
    <source>
        <dbReference type="ARBA" id="ARBA00022771"/>
    </source>
</evidence>
<dbReference type="GO" id="GO:0000978">
    <property type="term" value="F:RNA polymerase II cis-regulatory region sequence-specific DNA binding"/>
    <property type="evidence" value="ECO:0007669"/>
    <property type="project" value="TreeGrafter"/>
</dbReference>
<dbReference type="GO" id="GO:0030154">
    <property type="term" value="P:cell differentiation"/>
    <property type="evidence" value="ECO:0007669"/>
    <property type="project" value="TreeGrafter"/>
</dbReference>
<dbReference type="AlphaFoldDB" id="A0A7R9LQX4"/>
<dbReference type="Pfam" id="PF00105">
    <property type="entry name" value="zf-C4"/>
    <property type="match status" value="2"/>
</dbReference>
<keyword evidence="6" id="KW-0804">Transcription</keyword>
<dbReference type="PROSITE" id="PS00031">
    <property type="entry name" value="NUCLEAR_REC_DBD_1"/>
    <property type="match status" value="1"/>
</dbReference>
<feature type="domain" description="Nuclear receptor" evidence="9">
    <location>
        <begin position="238"/>
        <end position="325"/>
    </location>
</feature>
<keyword evidence="7" id="KW-0675">Receptor</keyword>
<dbReference type="PRINTS" id="PR00047">
    <property type="entry name" value="STROIDFINGER"/>
</dbReference>
<evidence type="ECO:0000256" key="3">
    <source>
        <dbReference type="ARBA" id="ARBA00022833"/>
    </source>
</evidence>
<dbReference type="GO" id="GO:0000122">
    <property type="term" value="P:negative regulation of transcription by RNA polymerase II"/>
    <property type="evidence" value="ECO:0007669"/>
    <property type="project" value="TreeGrafter"/>
</dbReference>
<dbReference type="InterPro" id="IPR013088">
    <property type="entry name" value="Znf_NHR/GATA"/>
</dbReference>
<organism evidence="11">
    <name type="scientific">Oppiella nova</name>
    <dbReference type="NCBI Taxonomy" id="334625"/>
    <lineage>
        <taxon>Eukaryota</taxon>
        <taxon>Metazoa</taxon>
        <taxon>Ecdysozoa</taxon>
        <taxon>Arthropoda</taxon>
        <taxon>Chelicerata</taxon>
        <taxon>Arachnida</taxon>
        <taxon>Acari</taxon>
        <taxon>Acariformes</taxon>
        <taxon>Sarcoptiformes</taxon>
        <taxon>Oribatida</taxon>
        <taxon>Brachypylina</taxon>
        <taxon>Oppioidea</taxon>
        <taxon>Oppiidae</taxon>
        <taxon>Oppiella</taxon>
    </lineage>
</organism>
<accession>A0A7R9LQX4</accession>
<feature type="domain" description="NR LBD" evidence="10">
    <location>
        <begin position="493"/>
        <end position="635"/>
    </location>
</feature>
<evidence type="ECO:0000259" key="10">
    <source>
        <dbReference type="PROSITE" id="PS51843"/>
    </source>
</evidence>
<proteinExistence type="predicted"/>
<dbReference type="SUPFAM" id="SSF48508">
    <property type="entry name" value="Nuclear receptor ligand-binding domain"/>
    <property type="match status" value="2"/>
</dbReference>
<dbReference type="PROSITE" id="PS51843">
    <property type="entry name" value="NR_LBD"/>
    <property type="match status" value="1"/>
</dbReference>
<dbReference type="InterPro" id="IPR050234">
    <property type="entry name" value="Nuclear_hormone_rcpt_NR1"/>
</dbReference>